<proteinExistence type="predicted"/>
<protein>
    <recommendedName>
        <fullName evidence="1">BTB domain-containing protein</fullName>
    </recommendedName>
</protein>
<reference evidence="2 3" key="1">
    <citation type="journal article" date="2020" name="ISME J.">
        <title>Uncovering the hidden diversity of litter-decomposition mechanisms in mushroom-forming fungi.</title>
        <authorList>
            <person name="Floudas D."/>
            <person name="Bentzer J."/>
            <person name="Ahren D."/>
            <person name="Johansson T."/>
            <person name="Persson P."/>
            <person name="Tunlid A."/>
        </authorList>
    </citation>
    <scope>NUCLEOTIDE SEQUENCE [LARGE SCALE GENOMIC DNA]</scope>
    <source>
        <strain evidence="2 3">CBS 291.85</strain>
    </source>
</reference>
<dbReference type="PANTHER" id="PTHR47369">
    <property type="entry name" value="BTB/POZ DOMAIN-CONTAINING PROTEIN"/>
    <property type="match status" value="1"/>
</dbReference>
<dbReference type="SUPFAM" id="SSF54695">
    <property type="entry name" value="POZ domain"/>
    <property type="match status" value="1"/>
</dbReference>
<evidence type="ECO:0000313" key="2">
    <source>
        <dbReference type="EMBL" id="KAF5365691.1"/>
    </source>
</evidence>
<accession>A0A8H5LQJ0</accession>
<dbReference type="Gene3D" id="3.30.710.10">
    <property type="entry name" value="Potassium Channel Kv1.1, Chain A"/>
    <property type="match status" value="1"/>
</dbReference>
<dbReference type="EMBL" id="JAACJM010000026">
    <property type="protein sequence ID" value="KAF5365691.1"/>
    <property type="molecule type" value="Genomic_DNA"/>
</dbReference>
<dbReference type="PANTHER" id="PTHR47369:SF2">
    <property type="entry name" value="BTB_POZ DOMAIN-CONTAINING PROTEIN 2"/>
    <property type="match status" value="1"/>
</dbReference>
<name>A0A8H5LQJ0_9AGAR</name>
<evidence type="ECO:0000313" key="3">
    <source>
        <dbReference type="Proteomes" id="UP000559256"/>
    </source>
</evidence>
<organism evidence="2 3">
    <name type="scientific">Tetrapyrgos nigripes</name>
    <dbReference type="NCBI Taxonomy" id="182062"/>
    <lineage>
        <taxon>Eukaryota</taxon>
        <taxon>Fungi</taxon>
        <taxon>Dikarya</taxon>
        <taxon>Basidiomycota</taxon>
        <taxon>Agaricomycotina</taxon>
        <taxon>Agaricomycetes</taxon>
        <taxon>Agaricomycetidae</taxon>
        <taxon>Agaricales</taxon>
        <taxon>Marasmiineae</taxon>
        <taxon>Marasmiaceae</taxon>
        <taxon>Tetrapyrgos</taxon>
    </lineage>
</organism>
<dbReference type="InterPro" id="IPR000210">
    <property type="entry name" value="BTB/POZ_dom"/>
</dbReference>
<dbReference type="OrthoDB" id="6359943at2759"/>
<dbReference type="InterPro" id="IPR011333">
    <property type="entry name" value="SKP1/BTB/POZ_sf"/>
</dbReference>
<dbReference type="AlphaFoldDB" id="A0A8H5LQJ0"/>
<dbReference type="PROSITE" id="PS50097">
    <property type="entry name" value="BTB"/>
    <property type="match status" value="1"/>
</dbReference>
<evidence type="ECO:0000259" key="1">
    <source>
        <dbReference type="PROSITE" id="PS50097"/>
    </source>
</evidence>
<keyword evidence="3" id="KW-1185">Reference proteome</keyword>
<dbReference type="Proteomes" id="UP000559256">
    <property type="component" value="Unassembled WGS sequence"/>
</dbReference>
<comment type="caution">
    <text evidence="2">The sequence shown here is derived from an EMBL/GenBank/DDBJ whole genome shotgun (WGS) entry which is preliminary data.</text>
</comment>
<feature type="domain" description="BTB" evidence="1">
    <location>
        <begin position="100"/>
        <end position="165"/>
    </location>
</feature>
<gene>
    <name evidence="2" type="ORF">D9758_003274</name>
</gene>
<sequence length="366" mass="40603">MRDRSDNYSVVLLPSPTPLFHLVLAFKMSSGSSYSFMNGHHIPNGSIPHSSPTPDMQSAQHPDFASAYHANGYPPNIYQDHDQKIVHHLYENGFKQGEYADILLHVHQNVYRLHAIILSRSPFLVHLMSTSPQVNGLKAIYVALDREPDITLEGFYIALGYLYSSHSLHAIQPHNARAVLAAGCLLGGMEELCEYAYETYKRSISVDSINSWLEFIDRIPAPSNGNATPEVSSVSVFGFYAQRIRDDVFHFLVVTLPEILELHNAPVDGPPSSPEPNGREVLLQVFSRVPFEMFKAAVESPSFQIGSDQARFKFAKEAIEARKRGIARGSGCEETVVLAFGGGNTGGSAVHVTRKTRKRPLWKVNS</sequence>